<reference evidence="1 2" key="1">
    <citation type="submission" date="2024-01" db="EMBL/GenBank/DDBJ databases">
        <title>The genomes of 5 underutilized Papilionoideae crops provide insights into root nodulation and disease resistanc.</title>
        <authorList>
            <person name="Jiang F."/>
        </authorList>
    </citation>
    <scope>NUCLEOTIDE SEQUENCE [LARGE SCALE GENOMIC DNA]</scope>
    <source>
        <strain evidence="1">LVBAO_FW01</strain>
        <tissue evidence="1">Leaves</tissue>
    </source>
</reference>
<dbReference type="EMBL" id="JAYMYQ010000004">
    <property type="protein sequence ID" value="KAK7338863.1"/>
    <property type="molecule type" value="Genomic_DNA"/>
</dbReference>
<proteinExistence type="predicted"/>
<protein>
    <submittedName>
        <fullName evidence="1">Uncharacterized protein</fullName>
    </submittedName>
</protein>
<dbReference type="AlphaFoldDB" id="A0AAN9LRF1"/>
<organism evidence="1 2">
    <name type="scientific">Canavalia gladiata</name>
    <name type="common">Sword bean</name>
    <name type="synonym">Dolichos gladiatus</name>
    <dbReference type="NCBI Taxonomy" id="3824"/>
    <lineage>
        <taxon>Eukaryota</taxon>
        <taxon>Viridiplantae</taxon>
        <taxon>Streptophyta</taxon>
        <taxon>Embryophyta</taxon>
        <taxon>Tracheophyta</taxon>
        <taxon>Spermatophyta</taxon>
        <taxon>Magnoliopsida</taxon>
        <taxon>eudicotyledons</taxon>
        <taxon>Gunneridae</taxon>
        <taxon>Pentapetalae</taxon>
        <taxon>rosids</taxon>
        <taxon>fabids</taxon>
        <taxon>Fabales</taxon>
        <taxon>Fabaceae</taxon>
        <taxon>Papilionoideae</taxon>
        <taxon>50 kb inversion clade</taxon>
        <taxon>NPAAA clade</taxon>
        <taxon>indigoferoid/millettioid clade</taxon>
        <taxon>Phaseoleae</taxon>
        <taxon>Canavalia</taxon>
    </lineage>
</organism>
<comment type="caution">
    <text evidence="1">The sequence shown here is derived from an EMBL/GenBank/DDBJ whole genome shotgun (WGS) entry which is preliminary data.</text>
</comment>
<sequence>MVVAHGQIRIHMVVAQFIIGGSKKLLCGSPREYLQRSQSQEFCIDKYQGIQGIMSRETATFYTIFNPEILARVTKFWHNGSSAVFNPDHYIDSIEATSVREAHPQVV</sequence>
<keyword evidence="2" id="KW-1185">Reference proteome</keyword>
<evidence type="ECO:0000313" key="1">
    <source>
        <dbReference type="EMBL" id="KAK7338863.1"/>
    </source>
</evidence>
<gene>
    <name evidence="1" type="ORF">VNO77_19497</name>
</gene>
<dbReference type="Proteomes" id="UP001367508">
    <property type="component" value="Unassembled WGS sequence"/>
</dbReference>
<name>A0AAN9LRF1_CANGL</name>
<evidence type="ECO:0000313" key="2">
    <source>
        <dbReference type="Proteomes" id="UP001367508"/>
    </source>
</evidence>
<accession>A0AAN9LRF1</accession>